<evidence type="ECO:0000256" key="6">
    <source>
        <dbReference type="ARBA" id="ARBA00022779"/>
    </source>
</evidence>
<accession>A0A4P9USD1</accession>
<evidence type="ECO:0000256" key="1">
    <source>
        <dbReference type="ARBA" id="ARBA00004651"/>
    </source>
</evidence>
<dbReference type="OrthoDB" id="9806929at2"/>
<dbReference type="InterPro" id="IPR047055">
    <property type="entry name" value="MotA-like"/>
</dbReference>
<dbReference type="RefSeq" id="WP_014149214.1">
    <property type="nucleotide sequence ID" value="NZ_CP035467.1"/>
</dbReference>
<dbReference type="AlphaFoldDB" id="A0A4P9USD1"/>
<dbReference type="InterPro" id="IPR002898">
    <property type="entry name" value="MotA_ExbB_proton_chnl"/>
</dbReference>
<evidence type="ECO:0000313" key="12">
    <source>
        <dbReference type="Proteomes" id="UP000305881"/>
    </source>
</evidence>
<keyword evidence="4" id="KW-1003">Cell membrane</keyword>
<feature type="transmembrane region" description="Helical" evidence="9">
    <location>
        <begin position="7"/>
        <end position="28"/>
    </location>
</feature>
<evidence type="ECO:0000256" key="5">
    <source>
        <dbReference type="ARBA" id="ARBA00022692"/>
    </source>
</evidence>
<protein>
    <submittedName>
        <fullName evidence="11">Motility protein A</fullName>
    </submittedName>
</protein>
<name>A0A4P9USD1_METBY</name>
<dbReference type="GO" id="GO:0006935">
    <property type="term" value="P:chemotaxis"/>
    <property type="evidence" value="ECO:0007669"/>
    <property type="project" value="InterPro"/>
</dbReference>
<evidence type="ECO:0000256" key="9">
    <source>
        <dbReference type="SAM" id="Phobius"/>
    </source>
</evidence>
<dbReference type="Pfam" id="PF01618">
    <property type="entry name" value="MotA_ExbB"/>
    <property type="match status" value="1"/>
</dbReference>
<sequence>MKQPVYMDFATIFGPFVALCAIAVAVLLDHGNPFSLINGPSIILVAGGTLGATMMAYPLKTFAMLPKYIWQSFRMEKPNPHAQINLFVKLADRARRGGLLALEEDMLKIKDPFIRNALMLVVDGIAPDEVRRVMENDNEMTSQRHQTGIAMMSTMAGVAPAMGMIGTVVGLIGVMGNLSDPSQLGPSIAVAFLTTLYGSLLGNLVFSPMGNKLKQKDKEEMFIREMIIEGILAVQESENPRIVRQKLESFLHPALRTHR</sequence>
<dbReference type="Proteomes" id="UP000305881">
    <property type="component" value="Chromosome"/>
</dbReference>
<evidence type="ECO:0000256" key="7">
    <source>
        <dbReference type="ARBA" id="ARBA00022989"/>
    </source>
</evidence>
<evidence type="ECO:0000313" key="11">
    <source>
        <dbReference type="EMBL" id="QCW83281.1"/>
    </source>
</evidence>
<comment type="subcellular location">
    <subcellularLocation>
        <location evidence="1">Cell membrane</location>
        <topology evidence="1">Multi-pass membrane protein</topology>
    </subcellularLocation>
</comment>
<dbReference type="EMBL" id="CP035467">
    <property type="protein sequence ID" value="QCW83281.1"/>
    <property type="molecule type" value="Genomic_DNA"/>
</dbReference>
<reference evidence="12" key="1">
    <citation type="journal article" date="2019" name="J. Bacteriol.">
        <title>A Mutagenic Screen Identifies a TonB-Dependent Receptor Required for the Lanthanide Metal Switch in the Type I Methanotroph 'Methylotuvimicrobium buryatense' 5GB1C.</title>
        <authorList>
            <person name="Groom J.D."/>
            <person name="Ford S.M."/>
            <person name="Pesesky M.W."/>
            <person name="Lidstrom M.E."/>
        </authorList>
    </citation>
    <scope>NUCLEOTIDE SEQUENCE [LARGE SCALE GENOMIC DNA]</scope>
    <source>
        <strain evidence="12">5GB1C</strain>
    </source>
</reference>
<keyword evidence="5 9" id="KW-0812">Transmembrane</keyword>
<dbReference type="InterPro" id="IPR000540">
    <property type="entry name" value="Flag_MotA_CS"/>
</dbReference>
<keyword evidence="8 9" id="KW-0472">Membrane</keyword>
<dbReference type="KEGG" id="mbur:EQU24_14295"/>
<feature type="transmembrane region" description="Helical" evidence="9">
    <location>
        <begin position="34"/>
        <end position="57"/>
    </location>
</feature>
<dbReference type="GO" id="GO:0005886">
    <property type="term" value="C:plasma membrane"/>
    <property type="evidence" value="ECO:0007669"/>
    <property type="project" value="UniProtKB-SubCell"/>
</dbReference>
<evidence type="ECO:0000256" key="4">
    <source>
        <dbReference type="ARBA" id="ARBA00022475"/>
    </source>
</evidence>
<dbReference type="PANTHER" id="PTHR30433">
    <property type="entry name" value="CHEMOTAXIS PROTEIN MOTA"/>
    <property type="match status" value="1"/>
</dbReference>
<keyword evidence="7 9" id="KW-1133">Transmembrane helix</keyword>
<evidence type="ECO:0000256" key="3">
    <source>
        <dbReference type="ARBA" id="ARBA00022448"/>
    </source>
</evidence>
<proteinExistence type="inferred from homology"/>
<comment type="similarity">
    <text evidence="2">Belongs to the MotA family.</text>
</comment>
<feature type="transmembrane region" description="Helical" evidence="9">
    <location>
        <begin position="149"/>
        <end position="175"/>
    </location>
</feature>
<evidence type="ECO:0000256" key="8">
    <source>
        <dbReference type="ARBA" id="ARBA00023136"/>
    </source>
</evidence>
<evidence type="ECO:0000256" key="2">
    <source>
        <dbReference type="ARBA" id="ARBA00008038"/>
    </source>
</evidence>
<keyword evidence="6" id="KW-0283">Flagellar rotation</keyword>
<dbReference type="PROSITE" id="PS01307">
    <property type="entry name" value="MOTA"/>
    <property type="match status" value="1"/>
</dbReference>
<dbReference type="STRING" id="675511.GCA_000341735_00191"/>
<evidence type="ECO:0000259" key="10">
    <source>
        <dbReference type="Pfam" id="PF01618"/>
    </source>
</evidence>
<dbReference type="GO" id="GO:0071978">
    <property type="term" value="P:bacterial-type flagellum-dependent swarming motility"/>
    <property type="evidence" value="ECO:0007669"/>
    <property type="project" value="InterPro"/>
</dbReference>
<gene>
    <name evidence="11" type="ORF">EQU24_14295</name>
</gene>
<feature type="transmembrane region" description="Helical" evidence="9">
    <location>
        <begin position="187"/>
        <end position="206"/>
    </location>
</feature>
<keyword evidence="3" id="KW-0813">Transport</keyword>
<organism evidence="11 12">
    <name type="scientific">Methylotuvimicrobium buryatense</name>
    <name type="common">Methylomicrobium buryatense</name>
    <dbReference type="NCBI Taxonomy" id="95641"/>
    <lineage>
        <taxon>Bacteria</taxon>
        <taxon>Pseudomonadati</taxon>
        <taxon>Pseudomonadota</taxon>
        <taxon>Gammaproteobacteria</taxon>
        <taxon>Methylococcales</taxon>
        <taxon>Methylococcaceae</taxon>
        <taxon>Methylotuvimicrobium</taxon>
    </lineage>
</organism>
<keyword evidence="12" id="KW-1185">Reference proteome</keyword>
<feature type="domain" description="MotA/TolQ/ExbB proton channel" evidence="10">
    <location>
        <begin position="108"/>
        <end position="225"/>
    </location>
</feature>